<dbReference type="PANTHER" id="PTHR30346">
    <property type="entry name" value="TRANSCRIPTIONAL DUAL REGULATOR HCAR-RELATED"/>
    <property type="match status" value="1"/>
</dbReference>
<dbReference type="EMBL" id="BAAAYK010000038">
    <property type="protein sequence ID" value="GAA3359024.1"/>
    <property type="molecule type" value="Genomic_DNA"/>
</dbReference>
<dbReference type="InterPro" id="IPR036388">
    <property type="entry name" value="WH-like_DNA-bd_sf"/>
</dbReference>
<proteinExistence type="inferred from homology"/>
<comment type="caution">
    <text evidence="6">The sequence shown here is derived from an EMBL/GenBank/DDBJ whole genome shotgun (WGS) entry which is preliminary data.</text>
</comment>
<evidence type="ECO:0000256" key="4">
    <source>
        <dbReference type="ARBA" id="ARBA00023163"/>
    </source>
</evidence>
<keyword evidence="7" id="KW-1185">Reference proteome</keyword>
<name>A0ABP6RS18_9PSEU</name>
<organism evidence="6 7">
    <name type="scientific">Saccharopolyspora gregorii</name>
    <dbReference type="NCBI Taxonomy" id="33914"/>
    <lineage>
        <taxon>Bacteria</taxon>
        <taxon>Bacillati</taxon>
        <taxon>Actinomycetota</taxon>
        <taxon>Actinomycetes</taxon>
        <taxon>Pseudonocardiales</taxon>
        <taxon>Pseudonocardiaceae</taxon>
        <taxon>Saccharopolyspora</taxon>
    </lineage>
</organism>
<dbReference type="PANTHER" id="PTHR30346:SF0">
    <property type="entry name" value="HCA OPERON TRANSCRIPTIONAL ACTIVATOR HCAR"/>
    <property type="match status" value="1"/>
</dbReference>
<keyword evidence="3" id="KW-0238">DNA-binding</keyword>
<keyword evidence="4" id="KW-0804">Transcription</keyword>
<reference evidence="7" key="1">
    <citation type="journal article" date="2019" name="Int. J. Syst. Evol. Microbiol.">
        <title>The Global Catalogue of Microorganisms (GCM) 10K type strain sequencing project: providing services to taxonomists for standard genome sequencing and annotation.</title>
        <authorList>
            <consortium name="The Broad Institute Genomics Platform"/>
            <consortium name="The Broad Institute Genome Sequencing Center for Infectious Disease"/>
            <person name="Wu L."/>
            <person name="Ma J."/>
        </authorList>
    </citation>
    <scope>NUCLEOTIDE SEQUENCE [LARGE SCALE GENOMIC DNA]</scope>
    <source>
        <strain evidence="7">JCM 9687</strain>
    </source>
</reference>
<dbReference type="InterPro" id="IPR000847">
    <property type="entry name" value="LysR_HTH_N"/>
</dbReference>
<dbReference type="Pfam" id="PF00126">
    <property type="entry name" value="HTH_1"/>
    <property type="match status" value="1"/>
</dbReference>
<accession>A0ABP6RS18</accession>
<dbReference type="SUPFAM" id="SSF46785">
    <property type="entry name" value="Winged helix' DNA-binding domain"/>
    <property type="match status" value="1"/>
</dbReference>
<evidence type="ECO:0000313" key="6">
    <source>
        <dbReference type="EMBL" id="GAA3359024.1"/>
    </source>
</evidence>
<evidence type="ECO:0000259" key="5">
    <source>
        <dbReference type="PROSITE" id="PS50931"/>
    </source>
</evidence>
<evidence type="ECO:0000256" key="3">
    <source>
        <dbReference type="ARBA" id="ARBA00023125"/>
    </source>
</evidence>
<evidence type="ECO:0000256" key="1">
    <source>
        <dbReference type="ARBA" id="ARBA00009437"/>
    </source>
</evidence>
<feature type="domain" description="HTH lysR-type" evidence="5">
    <location>
        <begin position="12"/>
        <end position="67"/>
    </location>
</feature>
<sequence length="127" mass="13622">MRTDQAGTGGTVEARQLEHFVTIVDEGGFNRAAERPHVAQPSLSQAARALERDVALFHRLGRRAGLAEAGRAMLEPARQVLRKAEFARAAGARALDLAPAAELRISLVHRPVPLTPAAQRFADLALG</sequence>
<keyword evidence="2" id="KW-0805">Transcription regulation</keyword>
<dbReference type="Proteomes" id="UP001500483">
    <property type="component" value="Unassembled WGS sequence"/>
</dbReference>
<dbReference type="InterPro" id="IPR036390">
    <property type="entry name" value="WH_DNA-bd_sf"/>
</dbReference>
<protein>
    <recommendedName>
        <fullName evidence="5">HTH lysR-type domain-containing protein</fullName>
    </recommendedName>
</protein>
<evidence type="ECO:0000313" key="7">
    <source>
        <dbReference type="Proteomes" id="UP001500483"/>
    </source>
</evidence>
<dbReference type="Gene3D" id="1.10.10.10">
    <property type="entry name" value="Winged helix-like DNA-binding domain superfamily/Winged helix DNA-binding domain"/>
    <property type="match status" value="1"/>
</dbReference>
<gene>
    <name evidence="6" type="ORF">GCM10020366_33390</name>
</gene>
<comment type="similarity">
    <text evidence="1">Belongs to the LysR transcriptional regulatory family.</text>
</comment>
<evidence type="ECO:0000256" key="2">
    <source>
        <dbReference type="ARBA" id="ARBA00023015"/>
    </source>
</evidence>
<dbReference type="RefSeq" id="WP_344927660.1">
    <property type="nucleotide sequence ID" value="NZ_BAAAYK010000038.1"/>
</dbReference>
<dbReference type="PROSITE" id="PS50931">
    <property type="entry name" value="HTH_LYSR"/>
    <property type="match status" value="1"/>
</dbReference>